<proteinExistence type="predicted"/>
<protein>
    <submittedName>
        <fullName evidence="2">DUF3343 domain-containing protein</fullName>
    </submittedName>
</protein>
<feature type="domain" description="Putative Se/S carrier protein-like" evidence="1">
    <location>
        <begin position="4"/>
        <end position="71"/>
    </location>
</feature>
<organism evidence="2 3">
    <name type="scientific">Aminipila terrae</name>
    <dbReference type="NCBI Taxonomy" id="2697030"/>
    <lineage>
        <taxon>Bacteria</taxon>
        <taxon>Bacillati</taxon>
        <taxon>Bacillota</taxon>
        <taxon>Clostridia</taxon>
        <taxon>Peptostreptococcales</taxon>
        <taxon>Anaerovoracaceae</taxon>
        <taxon>Aminipila</taxon>
    </lineage>
</organism>
<name>A0A6P1MH54_9FIRM</name>
<evidence type="ECO:0000313" key="3">
    <source>
        <dbReference type="Proteomes" id="UP000463883"/>
    </source>
</evidence>
<dbReference type="Pfam" id="PF11823">
    <property type="entry name" value="Se_S_carrier"/>
    <property type="match status" value="1"/>
</dbReference>
<dbReference type="EMBL" id="CP047591">
    <property type="protein sequence ID" value="QHI73382.1"/>
    <property type="molecule type" value="Genomic_DNA"/>
</dbReference>
<reference evidence="2 3" key="1">
    <citation type="submission" date="2020-01" db="EMBL/GenBank/DDBJ databases">
        <title>Genomic analysis of Aminipila sp. CBA3637.</title>
        <authorList>
            <person name="Kim Y.B."/>
            <person name="Roh S.W."/>
        </authorList>
    </citation>
    <scope>NUCLEOTIDE SEQUENCE [LARGE SCALE GENOMIC DNA]</scope>
    <source>
        <strain evidence="2 3">CBA3637</strain>
    </source>
</reference>
<dbReference type="RefSeq" id="WP_162363147.1">
    <property type="nucleotide sequence ID" value="NZ_CP047591.1"/>
</dbReference>
<keyword evidence="3" id="KW-1185">Reference proteome</keyword>
<dbReference type="KEGG" id="amic:Ami3637_14270"/>
<accession>A0A6P1MH54</accession>
<dbReference type="Proteomes" id="UP000463883">
    <property type="component" value="Chromosome"/>
</dbReference>
<sequence>MKKEYLLTFSSFYKAKYAQEKITELGVRCTVKRAPSELVTSCGYAIYLKTDDLNKVLSVFDGEILAVKNIFLIDNSLGNTQYRRISF</sequence>
<gene>
    <name evidence="2" type="ORF">Ami3637_14270</name>
</gene>
<evidence type="ECO:0000313" key="2">
    <source>
        <dbReference type="EMBL" id="QHI73382.1"/>
    </source>
</evidence>
<evidence type="ECO:0000259" key="1">
    <source>
        <dbReference type="Pfam" id="PF11823"/>
    </source>
</evidence>
<dbReference type="AlphaFoldDB" id="A0A6P1MH54"/>
<dbReference type="InterPro" id="IPR021778">
    <property type="entry name" value="Se/S_carrier-like"/>
</dbReference>